<dbReference type="SUPFAM" id="SSF57850">
    <property type="entry name" value="RING/U-box"/>
    <property type="match status" value="2"/>
</dbReference>
<dbReference type="GO" id="GO:0008139">
    <property type="term" value="F:nuclear localization sequence binding"/>
    <property type="evidence" value="ECO:0007669"/>
    <property type="project" value="EnsemblFungi"/>
</dbReference>
<accession>A3LTI0</accession>
<evidence type="ECO:0000259" key="7">
    <source>
        <dbReference type="PROSITE" id="PS50089"/>
    </source>
</evidence>
<evidence type="ECO:0000256" key="3">
    <source>
        <dbReference type="ARBA" id="ARBA00022833"/>
    </source>
</evidence>
<feature type="domain" description="RING-type" evidence="7">
    <location>
        <begin position="237"/>
        <end position="277"/>
    </location>
</feature>
<dbReference type="GO" id="GO:0045471">
    <property type="term" value="P:response to ethanol"/>
    <property type="evidence" value="ECO:0007669"/>
    <property type="project" value="EnsemblFungi"/>
</dbReference>
<feature type="domain" description="UBP-type" evidence="8">
    <location>
        <begin position="309"/>
        <end position="404"/>
    </location>
</feature>
<evidence type="ECO:0000313" key="9">
    <source>
        <dbReference type="EMBL" id="ABN66413.2"/>
    </source>
</evidence>
<gene>
    <name evidence="9" type="ORF">PICST_58891</name>
</gene>
<evidence type="ECO:0000256" key="6">
    <source>
        <dbReference type="SAM" id="MobiDB-lite"/>
    </source>
</evidence>
<dbReference type="PANTHER" id="PTHR24007:SF7">
    <property type="entry name" value="BRCA1-ASSOCIATED PROTEIN"/>
    <property type="match status" value="1"/>
</dbReference>
<keyword evidence="1" id="KW-0479">Metal-binding</keyword>
<dbReference type="CDD" id="cd16457">
    <property type="entry name" value="RING-H2_BRAP2"/>
    <property type="match status" value="1"/>
</dbReference>
<feature type="region of interest" description="Disordered" evidence="6">
    <location>
        <begin position="572"/>
        <end position="596"/>
    </location>
</feature>
<dbReference type="FunCoup" id="A3LTI0">
    <property type="interactions" value="754"/>
</dbReference>
<dbReference type="PROSITE" id="PS50089">
    <property type="entry name" value="ZF_RING_2"/>
    <property type="match status" value="1"/>
</dbReference>
<dbReference type="CDD" id="cd12717">
    <property type="entry name" value="RRM_ETP1"/>
    <property type="match status" value="1"/>
</dbReference>
<evidence type="ECO:0000256" key="4">
    <source>
        <dbReference type="PROSITE-ProRule" id="PRU00502"/>
    </source>
</evidence>
<dbReference type="GO" id="GO:0016567">
    <property type="term" value="P:protein ubiquitination"/>
    <property type="evidence" value="ECO:0007669"/>
    <property type="project" value="TreeGrafter"/>
</dbReference>
<dbReference type="GO" id="GO:0061630">
    <property type="term" value="F:ubiquitin protein ligase activity"/>
    <property type="evidence" value="ECO:0007669"/>
    <property type="project" value="TreeGrafter"/>
</dbReference>
<dbReference type="InterPro" id="IPR047243">
    <property type="entry name" value="RING-H2_BRAP2"/>
</dbReference>
<dbReference type="SMART" id="SM00184">
    <property type="entry name" value="RING"/>
    <property type="match status" value="1"/>
</dbReference>
<dbReference type="InterPro" id="IPR013083">
    <property type="entry name" value="Znf_RING/FYVE/PHD"/>
</dbReference>
<dbReference type="STRING" id="322104.A3LTI0"/>
<dbReference type="Pfam" id="PF13639">
    <property type="entry name" value="zf-RING_2"/>
    <property type="match status" value="1"/>
</dbReference>
<keyword evidence="3" id="KW-0862">Zinc</keyword>
<dbReference type="KEGG" id="pic:PICST_58891"/>
<dbReference type="InterPro" id="IPR001841">
    <property type="entry name" value="Znf_RING"/>
</dbReference>
<protein>
    <submittedName>
        <fullName evidence="9">Uncharacterized protein</fullName>
    </submittedName>
</protein>
<proteinExistence type="predicted"/>
<name>A3LTI0_PICST</name>
<evidence type="ECO:0000256" key="2">
    <source>
        <dbReference type="ARBA" id="ARBA00022771"/>
    </source>
</evidence>
<dbReference type="OMA" id="RFNSIEP"/>
<dbReference type="HOGENOM" id="CLU_009969_0_1_1"/>
<dbReference type="SMART" id="SM00290">
    <property type="entry name" value="ZnF_UBP"/>
    <property type="match status" value="1"/>
</dbReference>
<organism evidence="9 10">
    <name type="scientific">Scheffersomyces stipitis (strain ATCC 58785 / CBS 6054 / NBRC 10063 / NRRL Y-11545)</name>
    <name type="common">Yeast</name>
    <name type="synonym">Pichia stipitis</name>
    <dbReference type="NCBI Taxonomy" id="322104"/>
    <lineage>
        <taxon>Eukaryota</taxon>
        <taxon>Fungi</taxon>
        <taxon>Dikarya</taxon>
        <taxon>Ascomycota</taxon>
        <taxon>Saccharomycotina</taxon>
        <taxon>Pichiomycetes</taxon>
        <taxon>Debaryomycetaceae</taxon>
        <taxon>Scheffersomyces</taxon>
    </lineage>
</organism>
<dbReference type="GO" id="GO:0043130">
    <property type="term" value="F:ubiquitin binding"/>
    <property type="evidence" value="ECO:0007669"/>
    <property type="project" value="EnsemblFungi"/>
</dbReference>
<keyword evidence="2 4" id="KW-0863">Zinc-finger</keyword>
<dbReference type="GO" id="GO:0008270">
    <property type="term" value="F:zinc ion binding"/>
    <property type="evidence" value="ECO:0007669"/>
    <property type="project" value="UniProtKB-KW"/>
</dbReference>
<dbReference type="Proteomes" id="UP000002258">
    <property type="component" value="Chromosome 4"/>
</dbReference>
<sequence length="596" mass="66988">MIGTGSYHIFIEIGSNQESIDSHLDLSKYSNITVTNMDFKQSMKVVEPLEPLKATSLGQGIIRLYREFEDEPSESSVEEPYPIRSNETVIAGDDTMVAIIAVPTYFTATDLLGFIGENNLRYISHIRILKSDKPNRFLVLLKFRDVLKAAEFQYAYNGKPFNSMEPETCHAIYVKSVKVDYIGSQVTESADSLIPFLLQDPFTSPPTSIPNSPSTRSSGGFSLAETVEMPLIELPTCPVCLERMDATVTGLLTIPCQHTFHCQCLSKWKDDTCPICRYSNNFSNQRVRQSVRRLSHLPAPRRPSMIGSIGTSLLSTPSEDQEDWERCMDCPADENLWICLICGNVGCSRYAPEQHSLKHFIHTGHCFAMELNTSRVWDYAGDNYVHRLVTNESDGKIVELPEKNEFSGVGKSDSSSADKVDEVGFEYSQLLISQLASQREYYESLLLEREGPKSRRGSTLSAVAKSSAILDLESKLEKMSAKLDDLTEHVIPSLRDKISQKDEKIGKLAKDLNTMNVLNDAFSKKVEFLNNANDELKTKITSLEEEKQGLSEQVTDLMFFLDNQEKFKNESQEVRDGTIVIQQNPASAKKSKKKKK</sequence>
<keyword evidence="10" id="KW-1185">Reference proteome</keyword>
<evidence type="ECO:0000256" key="1">
    <source>
        <dbReference type="ARBA" id="ARBA00022723"/>
    </source>
</evidence>
<dbReference type="Pfam" id="PF07576">
    <property type="entry name" value="BRAP2"/>
    <property type="match status" value="1"/>
</dbReference>
<feature type="coiled-coil region" evidence="5">
    <location>
        <begin position="519"/>
        <end position="553"/>
    </location>
</feature>
<dbReference type="GeneID" id="4838565"/>
<dbReference type="eggNOG" id="KOG0804">
    <property type="taxonomic scope" value="Eukaryota"/>
</dbReference>
<dbReference type="OrthoDB" id="273556at2759"/>
<dbReference type="GO" id="GO:0007265">
    <property type="term" value="P:Ras protein signal transduction"/>
    <property type="evidence" value="ECO:0007669"/>
    <property type="project" value="TreeGrafter"/>
</dbReference>
<evidence type="ECO:0000259" key="8">
    <source>
        <dbReference type="PROSITE" id="PS50271"/>
    </source>
</evidence>
<dbReference type="InterPro" id="IPR034931">
    <property type="entry name" value="ETP1_RRM"/>
</dbReference>
<evidence type="ECO:0000313" key="10">
    <source>
        <dbReference type="Proteomes" id="UP000002258"/>
    </source>
</evidence>
<dbReference type="RefSeq" id="XP_001384442.2">
    <property type="nucleotide sequence ID" value="XM_001384405.1"/>
</dbReference>
<dbReference type="InterPro" id="IPR011422">
    <property type="entry name" value="BRAP2/ETP1_RRM"/>
</dbReference>
<keyword evidence="5" id="KW-0175">Coiled coil</keyword>
<dbReference type="PANTHER" id="PTHR24007">
    <property type="entry name" value="BRCA1-ASSOCIATED PROTEIN"/>
    <property type="match status" value="1"/>
</dbReference>
<dbReference type="PROSITE" id="PS50271">
    <property type="entry name" value="ZF_UBP"/>
    <property type="match status" value="1"/>
</dbReference>
<dbReference type="GO" id="GO:0005737">
    <property type="term" value="C:cytoplasm"/>
    <property type="evidence" value="ECO:0007669"/>
    <property type="project" value="TreeGrafter"/>
</dbReference>
<dbReference type="Gene3D" id="3.30.40.10">
    <property type="entry name" value="Zinc/RING finger domain, C3HC4 (zinc finger)"/>
    <property type="match status" value="2"/>
</dbReference>
<dbReference type="InterPro" id="IPR001607">
    <property type="entry name" value="Znf_UBP"/>
</dbReference>
<evidence type="ECO:0000256" key="5">
    <source>
        <dbReference type="SAM" id="Coils"/>
    </source>
</evidence>
<dbReference type="AlphaFoldDB" id="A3LTI0"/>
<dbReference type="Pfam" id="PF02148">
    <property type="entry name" value="zf-UBP"/>
    <property type="match status" value="1"/>
</dbReference>
<dbReference type="EMBL" id="CP000498">
    <property type="protein sequence ID" value="ABN66413.2"/>
    <property type="molecule type" value="Genomic_DNA"/>
</dbReference>
<dbReference type="InParanoid" id="A3LTI0"/>
<reference evidence="9 10" key="1">
    <citation type="journal article" date="2007" name="Nat. Biotechnol.">
        <title>Genome sequence of the lignocellulose-bioconverting and xylose-fermenting yeast Pichia stipitis.</title>
        <authorList>
            <person name="Jeffries T.W."/>
            <person name="Grigoriev I.V."/>
            <person name="Grimwood J."/>
            <person name="Laplaza J.M."/>
            <person name="Aerts A."/>
            <person name="Salamov A."/>
            <person name="Schmutz J."/>
            <person name="Lindquist E."/>
            <person name="Dehal P."/>
            <person name="Shapiro H."/>
            <person name="Jin Y.S."/>
            <person name="Passoth V."/>
            <person name="Richardson P.M."/>
        </authorList>
    </citation>
    <scope>NUCLEOTIDE SEQUENCE [LARGE SCALE GENOMIC DNA]</scope>
    <source>
        <strain evidence="10">ATCC 58785 / CBS 6054 / NBRC 10063 / NRRL Y-11545</strain>
    </source>
</reference>